<evidence type="ECO:0008006" key="6">
    <source>
        <dbReference type="Google" id="ProtNLM"/>
    </source>
</evidence>
<reference evidence="4 5" key="1">
    <citation type="submission" date="2024-05" db="EMBL/GenBank/DDBJ databases">
        <title>Genetic variation in Jamaican populations of the coffee berry borer (Hypothenemus hampei).</title>
        <authorList>
            <person name="Errbii M."/>
            <person name="Myrie A."/>
        </authorList>
    </citation>
    <scope>NUCLEOTIDE SEQUENCE [LARGE SCALE GENOMIC DNA]</scope>
    <source>
        <strain evidence="4">JA-Hopewell-2020-01-JO</strain>
        <tissue evidence="4">Whole body</tissue>
    </source>
</reference>
<gene>
    <name evidence="4" type="ORF">ABEB36_008312</name>
</gene>
<dbReference type="InterPro" id="IPR032675">
    <property type="entry name" value="LRR_dom_sf"/>
</dbReference>
<dbReference type="PROSITE" id="PS51450">
    <property type="entry name" value="LRR"/>
    <property type="match status" value="1"/>
</dbReference>
<evidence type="ECO:0000256" key="3">
    <source>
        <dbReference type="ARBA" id="ARBA00022737"/>
    </source>
</evidence>
<keyword evidence="1" id="KW-0433">Leucine-rich repeat</keyword>
<sequence length="447" mass="51601">MRQVQVQVQVITKIIKSNLIWPISEAQKNDTACREIKDQLFCTSTFPRGSYYPGVTALRVSGISLELLDLNFFLNKKFLDLRILSIEGTNKTLLNVFRMPREPMLNIKELHLVKLQIQSLPENLTFYFPNLEVLNVSGNFLSDFPKNFPLKSLKNVYLIDNKWNCSKSLEWSLNLDVTVFKDLEELTCFRMPHNNKPVLAIAKFRKVIDDTCTPNCSCQLIKCVTDMMTDILEPIIEVNCSFRGFTEVPVTLPPKTKTLRLEGNFIEDLGPLKKNPIYRDLWEIFLDGNFITSINNLESSYWLSHFRVFSLKNNRINEIPVYAIDNALQHNPNMPNALRMSLGGNPWRCDCIFAPRFKEMLLKYAPQIWDLREVKCSKGSEKSMVPVIDLSRGSVCHSPSEYTIQEALDLLNGILGFLIIFVLGKLAYDYYHFKKTGRLPWIVRKLP</sequence>
<dbReference type="AlphaFoldDB" id="A0ABD1ELG7"/>
<dbReference type="EMBL" id="JBDJPC010000006">
    <property type="protein sequence ID" value="KAL1497330.1"/>
    <property type="molecule type" value="Genomic_DNA"/>
</dbReference>
<dbReference type="PANTHER" id="PTHR24369:SF210">
    <property type="entry name" value="CHAOPTIN-RELATED"/>
    <property type="match status" value="1"/>
</dbReference>
<dbReference type="InterPro" id="IPR050541">
    <property type="entry name" value="LRR_TM_domain-containing"/>
</dbReference>
<dbReference type="SUPFAM" id="SSF52058">
    <property type="entry name" value="L domain-like"/>
    <property type="match status" value="1"/>
</dbReference>
<name>A0ABD1ELG7_HYPHA</name>
<evidence type="ECO:0000313" key="4">
    <source>
        <dbReference type="EMBL" id="KAL1497330.1"/>
    </source>
</evidence>
<keyword evidence="2" id="KW-0732">Signal</keyword>
<protein>
    <recommendedName>
        <fullName evidence="6">Protein singed wings 2</fullName>
    </recommendedName>
</protein>
<comment type="caution">
    <text evidence="4">The sequence shown here is derived from an EMBL/GenBank/DDBJ whole genome shotgun (WGS) entry which is preliminary data.</text>
</comment>
<proteinExistence type="predicted"/>
<keyword evidence="3" id="KW-0677">Repeat</keyword>
<accession>A0ABD1ELG7</accession>
<evidence type="ECO:0000313" key="5">
    <source>
        <dbReference type="Proteomes" id="UP001566132"/>
    </source>
</evidence>
<keyword evidence="5" id="KW-1185">Reference proteome</keyword>
<evidence type="ECO:0000256" key="1">
    <source>
        <dbReference type="ARBA" id="ARBA00022614"/>
    </source>
</evidence>
<dbReference type="PANTHER" id="PTHR24369">
    <property type="entry name" value="ANTIGEN BSP, PUTATIVE-RELATED"/>
    <property type="match status" value="1"/>
</dbReference>
<organism evidence="4 5">
    <name type="scientific">Hypothenemus hampei</name>
    <name type="common">Coffee berry borer</name>
    <dbReference type="NCBI Taxonomy" id="57062"/>
    <lineage>
        <taxon>Eukaryota</taxon>
        <taxon>Metazoa</taxon>
        <taxon>Ecdysozoa</taxon>
        <taxon>Arthropoda</taxon>
        <taxon>Hexapoda</taxon>
        <taxon>Insecta</taxon>
        <taxon>Pterygota</taxon>
        <taxon>Neoptera</taxon>
        <taxon>Endopterygota</taxon>
        <taxon>Coleoptera</taxon>
        <taxon>Polyphaga</taxon>
        <taxon>Cucujiformia</taxon>
        <taxon>Curculionidae</taxon>
        <taxon>Scolytinae</taxon>
        <taxon>Hypothenemus</taxon>
    </lineage>
</organism>
<evidence type="ECO:0000256" key="2">
    <source>
        <dbReference type="ARBA" id="ARBA00022729"/>
    </source>
</evidence>
<dbReference type="InterPro" id="IPR001611">
    <property type="entry name" value="Leu-rich_rpt"/>
</dbReference>
<dbReference type="Gene3D" id="3.80.10.10">
    <property type="entry name" value="Ribonuclease Inhibitor"/>
    <property type="match status" value="2"/>
</dbReference>
<dbReference type="Proteomes" id="UP001566132">
    <property type="component" value="Unassembled WGS sequence"/>
</dbReference>